<dbReference type="PANTHER" id="PTHR43737:SF1">
    <property type="entry name" value="DUF1501 DOMAIN-CONTAINING PROTEIN"/>
    <property type="match status" value="1"/>
</dbReference>
<dbReference type="OrthoDB" id="175607at2"/>
<reference evidence="2 3" key="1">
    <citation type="submission" date="2019-01" db="EMBL/GenBank/DDBJ databases">
        <title>Lacunisphaera sp. strain TWA-58.</title>
        <authorList>
            <person name="Chen W.-M."/>
        </authorList>
    </citation>
    <scope>NUCLEOTIDE SEQUENCE [LARGE SCALE GENOMIC DNA]</scope>
    <source>
        <strain evidence="2 3">TWA-58</strain>
    </source>
</reference>
<accession>A0A4Q1C4S1</accession>
<organism evidence="2 3">
    <name type="scientific">Oleiharenicola lentus</name>
    <dbReference type="NCBI Taxonomy" id="2508720"/>
    <lineage>
        <taxon>Bacteria</taxon>
        <taxon>Pseudomonadati</taxon>
        <taxon>Verrucomicrobiota</taxon>
        <taxon>Opitutia</taxon>
        <taxon>Opitutales</taxon>
        <taxon>Opitutaceae</taxon>
        <taxon>Oleiharenicola</taxon>
    </lineage>
</organism>
<sequence length="567" mass="61446">MLATVTLVTVRFVSRLVWLLICTPLLAQTVSPDTTLSADEQASRFLAQATFGPTTEAIAELRDLGYNYSAWIDREVAKPATFAVPVVTGALAAGQITSIGNAQNRRARNQVMISGNDQLRQRVAYALSQIFVISDNVSTISNAAEGSSSYYDMLLRGCFGSFRDLLMDVTRHPMMGRYLSHYRNRKANATTGTRPDENYARECMQLFSIGLYVLNPDGTYVTAAGGRPVEAYTNEQITEFARVFTGFTDEDNNPNSVGTGTGRVDFPRVSPANYTQPMEMWELQHDTGAKTLLSYPGVRKATLPAGQTGLQDVGDAIDNLVEHSNTGPFIGRLLIQRLVTSNPSDAYVGRVAAAFANNGRGQRGDMVAVIKAILLDAEARNLSFLTDPEHGKLREPFLRVTHLLRACRYKLSGTVLPYDFGSSISENTLGQFPLSSPSVFNFYLPDYQPAGPIGDAGLFAPEFQILNSVFGITTPNNLYNLIHTTAGGFSLDLAPQAAIADNAGSLVDNLDLLLTHGTLSTASREKILTAVNGITPAMVPSGSTLQLTRARMAAYLIVISPDFAVLK</sequence>
<dbReference type="AlphaFoldDB" id="A0A4Q1C4S1"/>
<protein>
    <submittedName>
        <fullName evidence="2">DUF1800 domain-containing protein</fullName>
    </submittedName>
</protein>
<comment type="caution">
    <text evidence="2">The sequence shown here is derived from an EMBL/GenBank/DDBJ whole genome shotgun (WGS) entry which is preliminary data.</text>
</comment>
<evidence type="ECO:0000313" key="2">
    <source>
        <dbReference type="EMBL" id="RXK53424.1"/>
    </source>
</evidence>
<dbReference type="Proteomes" id="UP000290218">
    <property type="component" value="Unassembled WGS sequence"/>
</dbReference>
<name>A0A4Q1C4S1_9BACT</name>
<evidence type="ECO:0000313" key="3">
    <source>
        <dbReference type="Proteomes" id="UP000290218"/>
    </source>
</evidence>
<dbReference type="RefSeq" id="WP_129049030.1">
    <property type="nucleotide sequence ID" value="NZ_SDHX01000002.1"/>
</dbReference>
<feature type="region of interest" description="Disordered" evidence="1">
    <location>
        <begin position="249"/>
        <end position="268"/>
    </location>
</feature>
<dbReference type="InterPro" id="IPR014917">
    <property type="entry name" value="DUF1800"/>
</dbReference>
<gene>
    <name evidence="2" type="ORF">ESB00_17165</name>
</gene>
<dbReference type="EMBL" id="SDHX01000002">
    <property type="protein sequence ID" value="RXK53424.1"/>
    <property type="molecule type" value="Genomic_DNA"/>
</dbReference>
<dbReference type="Pfam" id="PF08811">
    <property type="entry name" value="DUF1800"/>
    <property type="match status" value="1"/>
</dbReference>
<dbReference type="PANTHER" id="PTHR43737">
    <property type="entry name" value="BLL7424 PROTEIN"/>
    <property type="match status" value="1"/>
</dbReference>
<keyword evidence="3" id="KW-1185">Reference proteome</keyword>
<proteinExistence type="predicted"/>
<evidence type="ECO:0000256" key="1">
    <source>
        <dbReference type="SAM" id="MobiDB-lite"/>
    </source>
</evidence>